<reference evidence="1 2" key="1">
    <citation type="submission" date="2015-09" db="EMBL/GenBank/DDBJ databases">
        <title>Genome announcement of multiple Pseudomonas syringae strains.</title>
        <authorList>
            <person name="Thakur S."/>
            <person name="Wang P.W."/>
            <person name="Gong Y."/>
            <person name="Weir B.S."/>
            <person name="Guttman D.S."/>
        </authorList>
    </citation>
    <scope>NUCLEOTIDE SEQUENCE [LARGE SCALE GENOMIC DNA]</scope>
    <source>
        <strain evidence="1 2">ICMP9151</strain>
    </source>
</reference>
<evidence type="ECO:0000313" key="2">
    <source>
        <dbReference type="Proteomes" id="UP000050523"/>
    </source>
</evidence>
<gene>
    <name evidence="1" type="ORF">ALO43_03479</name>
</gene>
<sequence>MSTSLRIPSEVLKAAELKFSTRITGFLWQPFPRGWSLAGELYGDLSGRFEEGGMIQTSAIMELRWEHGYALAYTFSDSCYVLVRPIDNWDEKLKKLFIHEAPEGSEG</sequence>
<evidence type="ECO:0000313" key="1">
    <source>
        <dbReference type="EMBL" id="KPY92025.1"/>
    </source>
</evidence>
<accession>A0AA40P188</accession>
<proteinExistence type="predicted"/>
<dbReference type="AlphaFoldDB" id="A0AA40P188"/>
<comment type="caution">
    <text evidence="1">The sequence shown here is derived from an EMBL/GenBank/DDBJ whole genome shotgun (WGS) entry which is preliminary data.</text>
</comment>
<name>A0AA40P188_9PSED</name>
<organism evidence="1 2">
    <name type="scientific">Pseudomonas tremae</name>
    <dbReference type="NCBI Taxonomy" id="200454"/>
    <lineage>
        <taxon>Bacteria</taxon>
        <taxon>Pseudomonadati</taxon>
        <taxon>Pseudomonadota</taxon>
        <taxon>Gammaproteobacteria</taxon>
        <taxon>Pseudomonadales</taxon>
        <taxon>Pseudomonadaceae</taxon>
        <taxon>Pseudomonas</taxon>
    </lineage>
</organism>
<dbReference type="RefSeq" id="WP_054998292.1">
    <property type="nucleotide sequence ID" value="NZ_LJRO01000458.1"/>
</dbReference>
<dbReference type="Proteomes" id="UP000050523">
    <property type="component" value="Unassembled WGS sequence"/>
</dbReference>
<dbReference type="EMBL" id="LJRO01000458">
    <property type="protein sequence ID" value="KPY92025.1"/>
    <property type="molecule type" value="Genomic_DNA"/>
</dbReference>
<protein>
    <submittedName>
        <fullName evidence="1">Uncharacterized protein</fullName>
    </submittedName>
</protein>